<dbReference type="PROSITE" id="PS00211">
    <property type="entry name" value="ABC_TRANSPORTER_1"/>
    <property type="match status" value="1"/>
</dbReference>
<dbReference type="Pfam" id="PF00005">
    <property type="entry name" value="ABC_tran"/>
    <property type="match status" value="1"/>
</dbReference>
<proteinExistence type="predicted"/>
<dbReference type="OrthoDB" id="9802264at2"/>
<keyword evidence="6" id="KW-1185">Reference proteome</keyword>
<reference evidence="5 6" key="1">
    <citation type="submission" date="2017-07" db="EMBL/GenBank/DDBJ databases">
        <title>Sandarakinorhabdus cyanobacteriorum sp. nov., a novel bacterium isolated from cyanobacterial aggregates in a eutrophic lake.</title>
        <authorList>
            <person name="Cai H."/>
        </authorList>
    </citation>
    <scope>NUCLEOTIDE SEQUENCE [LARGE SCALE GENOMIC DNA]</scope>
    <source>
        <strain evidence="5 6">TH057</strain>
    </source>
</reference>
<dbReference type="InterPro" id="IPR003439">
    <property type="entry name" value="ABC_transporter-like_ATP-bd"/>
</dbReference>
<dbReference type="GO" id="GO:0016887">
    <property type="term" value="F:ATP hydrolysis activity"/>
    <property type="evidence" value="ECO:0007669"/>
    <property type="project" value="InterPro"/>
</dbReference>
<evidence type="ECO:0000256" key="2">
    <source>
        <dbReference type="ARBA" id="ARBA00022741"/>
    </source>
</evidence>
<dbReference type="PROSITE" id="PS50893">
    <property type="entry name" value="ABC_TRANSPORTER_2"/>
    <property type="match status" value="1"/>
</dbReference>
<comment type="caution">
    <text evidence="5">The sequence shown here is derived from an EMBL/GenBank/DDBJ whole genome shotgun (WGS) entry which is preliminary data.</text>
</comment>
<evidence type="ECO:0000256" key="1">
    <source>
        <dbReference type="ARBA" id="ARBA00022448"/>
    </source>
</evidence>
<feature type="domain" description="ABC transporter" evidence="4">
    <location>
        <begin position="1"/>
        <end position="211"/>
    </location>
</feature>
<keyword evidence="3" id="KW-0067">ATP-binding</keyword>
<dbReference type="AlphaFoldDB" id="A0A255YD25"/>
<dbReference type="SMART" id="SM00382">
    <property type="entry name" value="AAA"/>
    <property type="match status" value="1"/>
</dbReference>
<dbReference type="Proteomes" id="UP000216991">
    <property type="component" value="Unassembled WGS sequence"/>
</dbReference>
<dbReference type="InterPro" id="IPR003593">
    <property type="entry name" value="AAA+_ATPase"/>
</dbReference>
<keyword evidence="2" id="KW-0547">Nucleotide-binding</keyword>
<dbReference type="GO" id="GO:0005524">
    <property type="term" value="F:ATP binding"/>
    <property type="evidence" value="ECO:0007669"/>
    <property type="project" value="UniProtKB-KW"/>
</dbReference>
<organism evidence="5 6">
    <name type="scientific">Sandarakinorhabdus cyanobacteriorum</name>
    <dbReference type="NCBI Taxonomy" id="1981098"/>
    <lineage>
        <taxon>Bacteria</taxon>
        <taxon>Pseudomonadati</taxon>
        <taxon>Pseudomonadota</taxon>
        <taxon>Alphaproteobacteria</taxon>
        <taxon>Sphingomonadales</taxon>
        <taxon>Sphingosinicellaceae</taxon>
        <taxon>Sandarakinorhabdus</taxon>
    </lineage>
</organism>
<name>A0A255YD25_9SPHN</name>
<evidence type="ECO:0000313" key="6">
    <source>
        <dbReference type="Proteomes" id="UP000216991"/>
    </source>
</evidence>
<protein>
    <recommendedName>
        <fullName evidence="4">ABC transporter domain-containing protein</fullName>
    </recommendedName>
</protein>
<dbReference type="Gene3D" id="3.40.50.300">
    <property type="entry name" value="P-loop containing nucleotide triphosphate hydrolases"/>
    <property type="match status" value="1"/>
</dbReference>
<dbReference type="SUPFAM" id="SSF52540">
    <property type="entry name" value="P-loop containing nucleoside triphosphate hydrolases"/>
    <property type="match status" value="1"/>
</dbReference>
<dbReference type="PANTHER" id="PTHR42781:SF4">
    <property type="entry name" value="SPERMIDINE_PUTRESCINE IMPORT ATP-BINDING PROTEIN POTA"/>
    <property type="match status" value="1"/>
</dbReference>
<accession>A0A255YD25</accession>
<evidence type="ECO:0000313" key="5">
    <source>
        <dbReference type="EMBL" id="OYQ27101.1"/>
    </source>
</evidence>
<evidence type="ECO:0000256" key="3">
    <source>
        <dbReference type="ARBA" id="ARBA00022840"/>
    </source>
</evidence>
<dbReference type="InterPro" id="IPR050093">
    <property type="entry name" value="ABC_SmlMolc_Importer"/>
</dbReference>
<dbReference type="InterPro" id="IPR017871">
    <property type="entry name" value="ABC_transporter-like_CS"/>
</dbReference>
<gene>
    <name evidence="5" type="ORF">CHU93_11375</name>
</gene>
<evidence type="ECO:0000259" key="4">
    <source>
        <dbReference type="PROSITE" id="PS50893"/>
    </source>
</evidence>
<dbReference type="InterPro" id="IPR027417">
    <property type="entry name" value="P-loop_NTPase"/>
</dbReference>
<keyword evidence="1" id="KW-0813">Transport</keyword>
<dbReference type="EMBL" id="NOXT01000115">
    <property type="protein sequence ID" value="OYQ27101.1"/>
    <property type="molecule type" value="Genomic_DNA"/>
</dbReference>
<dbReference type="PANTHER" id="PTHR42781">
    <property type="entry name" value="SPERMIDINE/PUTRESCINE IMPORT ATP-BINDING PROTEIN POTA"/>
    <property type="match status" value="1"/>
</dbReference>
<sequence>MAVAATLAVAPGQTLALVGPSGAGKSTLLQAIAGLVPASGTVLVAGQDWQQLPAWRRRVGLVIQGGGLFPHLDALANVMIAQDRRDEAAARALLAAMQLEGAVLDRRPAQLSGGEQMRVALARALARAPDLLLLDEPFAAVDPPVRRALLRLVADVRARTAAPMIIVTHDLAEAAAIADTAAFMVDGAIVEQGPAAALLADAGSRISRWLAG</sequence>